<feature type="region of interest" description="Disordered" evidence="1">
    <location>
        <begin position="145"/>
        <end position="173"/>
    </location>
</feature>
<gene>
    <name evidence="2" type="ORF">OHJ16_09535</name>
</gene>
<feature type="compositionally biased region" description="Basic and acidic residues" evidence="1">
    <location>
        <begin position="159"/>
        <end position="170"/>
    </location>
</feature>
<proteinExistence type="predicted"/>
<reference evidence="2" key="1">
    <citation type="submission" date="2022-10" db="EMBL/GenBank/DDBJ databases">
        <title>Genome sequence of Actinomyces israelii ATCC 10048.</title>
        <authorList>
            <person name="Watt R.M."/>
            <person name="Tong W.M."/>
        </authorList>
    </citation>
    <scope>NUCLEOTIDE SEQUENCE</scope>
    <source>
        <strain evidence="2">ATCC 10048</strain>
    </source>
</reference>
<dbReference type="RefSeq" id="WP_268917694.1">
    <property type="nucleotide sequence ID" value="NZ_JAPTMY010000019.1"/>
</dbReference>
<name>A0ABT4I963_9ACTO</name>
<dbReference type="Proteomes" id="UP001072034">
    <property type="component" value="Unassembled WGS sequence"/>
</dbReference>
<protein>
    <submittedName>
        <fullName evidence="2">Type I-E CRISPR-associated protein Cas6/Cse3/CasE</fullName>
    </submittedName>
</protein>
<evidence type="ECO:0000313" key="2">
    <source>
        <dbReference type="EMBL" id="MCZ0858281.1"/>
    </source>
</evidence>
<organism evidence="2 3">
    <name type="scientific">Actinomyces israelii</name>
    <dbReference type="NCBI Taxonomy" id="1659"/>
    <lineage>
        <taxon>Bacteria</taxon>
        <taxon>Bacillati</taxon>
        <taxon>Actinomycetota</taxon>
        <taxon>Actinomycetes</taxon>
        <taxon>Actinomycetales</taxon>
        <taxon>Actinomycetaceae</taxon>
        <taxon>Actinomyces</taxon>
    </lineage>
</organism>
<accession>A0ABT4I963</accession>
<dbReference type="InterPro" id="IPR010179">
    <property type="entry name" value="CRISPR-assoc_prot_Cse3"/>
</dbReference>
<dbReference type="Gene3D" id="3.30.70.1210">
    <property type="entry name" value="Crispr-associated protein, domain 2"/>
    <property type="match status" value="1"/>
</dbReference>
<evidence type="ECO:0000313" key="3">
    <source>
        <dbReference type="Proteomes" id="UP001072034"/>
    </source>
</evidence>
<comment type="caution">
    <text evidence="2">The sequence shown here is derived from an EMBL/GenBank/DDBJ whole genome shotgun (WGS) entry which is preliminary data.</text>
</comment>
<dbReference type="Pfam" id="PF08798">
    <property type="entry name" value="CRISPR_assoc"/>
    <property type="match status" value="1"/>
</dbReference>
<dbReference type="SMART" id="SM01101">
    <property type="entry name" value="CRISPR_assoc"/>
    <property type="match status" value="1"/>
</dbReference>
<sequence length="211" mass="22754">MPDQIITLPLARALPSLGGPDGIHRLAMSFLPDLAGASRAARADLGVLYRLALPTDVGGRSGHAAILFRAPFDIDGAEHIEAPDAFAVGQRFTVRVVAEKRHQDPEGRSHSRPVFDEEAEAWARGLLARRGIEADAVVASERWRVGSPAGRPRSRRTRRTEAGRRADPPRGRSFTVRDLTATITGLAEGCDAYTRGIGRGKAFGYGMPIVL</sequence>
<dbReference type="SUPFAM" id="SSF117987">
    <property type="entry name" value="CRISPR-associated protein"/>
    <property type="match status" value="1"/>
</dbReference>
<keyword evidence="3" id="KW-1185">Reference proteome</keyword>
<evidence type="ECO:0000256" key="1">
    <source>
        <dbReference type="SAM" id="MobiDB-lite"/>
    </source>
</evidence>
<dbReference type="EMBL" id="JAPTMY010000019">
    <property type="protein sequence ID" value="MCZ0858281.1"/>
    <property type="molecule type" value="Genomic_DNA"/>
</dbReference>